<dbReference type="AlphaFoldDB" id="A0A6B2B0G9"/>
<evidence type="ECO:0000313" key="1">
    <source>
        <dbReference type="EMBL" id="NAO78897.1"/>
    </source>
</evidence>
<comment type="caution">
    <text evidence="1">The sequence shown here is derived from an EMBL/GenBank/DDBJ whole genome shotgun (WGS) entry which is preliminary data.</text>
</comment>
<accession>A0A6B2B0G9</accession>
<name>A0A6B2B0G9_PSESX</name>
<gene>
    <name evidence="1" type="ORF">PspP123CL_23775</name>
</gene>
<proteinExistence type="predicted"/>
<dbReference type="EMBL" id="VLIF01000025">
    <property type="protein sequence ID" value="NAO78897.1"/>
    <property type="molecule type" value="Genomic_DNA"/>
</dbReference>
<protein>
    <submittedName>
        <fullName evidence="1">Uncharacterized protein</fullName>
    </submittedName>
</protein>
<reference evidence="1" key="1">
    <citation type="journal article" date="2020" name="Phytopathology">
        <title>Zucchini vein clearing disease is caused by several lineages within Pseudomonas syringae species complex.</title>
        <authorList>
            <person name="Lacault C."/>
            <person name="Briand M."/>
            <person name="Jacques M.A."/>
            <person name="Darrasse A."/>
        </authorList>
    </citation>
    <scope>NUCLEOTIDE SEQUENCE</scope>
    <source>
        <strain evidence="1">P123</strain>
    </source>
</reference>
<organism evidence="1">
    <name type="scientific">Pseudomonas syringae</name>
    <dbReference type="NCBI Taxonomy" id="317"/>
    <lineage>
        <taxon>Bacteria</taxon>
        <taxon>Pseudomonadati</taxon>
        <taxon>Pseudomonadota</taxon>
        <taxon>Gammaproteobacteria</taxon>
        <taxon>Pseudomonadales</taxon>
        <taxon>Pseudomonadaceae</taxon>
        <taxon>Pseudomonas</taxon>
    </lineage>
</organism>
<sequence>MLQRNRFADPKNIQAYVTTRVSQDVTECIDLIAQFPKFILVPFVRSIIFVRSTGKMHLHRSRSPPVEYRCKTGESLVLRELRGD</sequence>